<dbReference type="GO" id="GO:0005829">
    <property type="term" value="C:cytosol"/>
    <property type="evidence" value="ECO:0007669"/>
    <property type="project" value="TreeGrafter"/>
</dbReference>
<protein>
    <recommendedName>
        <fullName evidence="1">Stage 0 sporulation protein A homolog</fullName>
    </recommendedName>
</protein>
<dbReference type="GO" id="GO:0000156">
    <property type="term" value="F:phosphorelay response regulator activity"/>
    <property type="evidence" value="ECO:0007669"/>
    <property type="project" value="TreeGrafter"/>
</dbReference>
<keyword evidence="5 9" id="KW-0238">DNA-binding</keyword>
<accession>A0A9D2JS47</accession>
<dbReference type="SMART" id="SM00448">
    <property type="entry name" value="REC"/>
    <property type="match status" value="1"/>
</dbReference>
<dbReference type="Pfam" id="PF00486">
    <property type="entry name" value="Trans_reg_C"/>
    <property type="match status" value="1"/>
</dbReference>
<feature type="domain" description="Response regulatory" evidence="10">
    <location>
        <begin position="4"/>
        <end position="117"/>
    </location>
</feature>
<dbReference type="InterPro" id="IPR001789">
    <property type="entry name" value="Sig_transdc_resp-reg_receiver"/>
</dbReference>
<dbReference type="PROSITE" id="PS50110">
    <property type="entry name" value="RESPONSE_REGULATORY"/>
    <property type="match status" value="1"/>
</dbReference>
<evidence type="ECO:0000313" key="12">
    <source>
        <dbReference type="EMBL" id="HIZ64703.1"/>
    </source>
</evidence>
<dbReference type="PROSITE" id="PS51755">
    <property type="entry name" value="OMPR_PHOB"/>
    <property type="match status" value="1"/>
</dbReference>
<evidence type="ECO:0000256" key="8">
    <source>
        <dbReference type="PROSITE-ProRule" id="PRU00169"/>
    </source>
</evidence>
<evidence type="ECO:0000256" key="3">
    <source>
        <dbReference type="ARBA" id="ARBA00023012"/>
    </source>
</evidence>
<organism evidence="12 13">
    <name type="scientific">Candidatus Blautia pullicola</name>
    <dbReference type="NCBI Taxonomy" id="2838498"/>
    <lineage>
        <taxon>Bacteria</taxon>
        <taxon>Bacillati</taxon>
        <taxon>Bacillota</taxon>
        <taxon>Clostridia</taxon>
        <taxon>Lachnospirales</taxon>
        <taxon>Lachnospiraceae</taxon>
        <taxon>Blautia</taxon>
    </lineage>
</organism>
<feature type="domain" description="OmpR/PhoB-type" evidence="11">
    <location>
        <begin position="155"/>
        <end position="253"/>
    </location>
</feature>
<dbReference type="InterPro" id="IPR036388">
    <property type="entry name" value="WH-like_DNA-bd_sf"/>
</dbReference>
<feature type="DNA-binding region" description="OmpR/PhoB-type" evidence="9">
    <location>
        <begin position="155"/>
        <end position="253"/>
    </location>
</feature>
<dbReference type="InterPro" id="IPR011006">
    <property type="entry name" value="CheY-like_superfamily"/>
</dbReference>
<evidence type="ECO:0000256" key="5">
    <source>
        <dbReference type="ARBA" id="ARBA00023125"/>
    </source>
</evidence>
<comment type="caution">
    <text evidence="12">The sequence shown here is derived from an EMBL/GenBank/DDBJ whole genome shotgun (WGS) entry which is preliminary data.</text>
</comment>
<dbReference type="EMBL" id="DXBG01000046">
    <property type="protein sequence ID" value="HIZ64703.1"/>
    <property type="molecule type" value="Genomic_DNA"/>
</dbReference>
<dbReference type="GO" id="GO:0000976">
    <property type="term" value="F:transcription cis-regulatory region binding"/>
    <property type="evidence" value="ECO:0007669"/>
    <property type="project" value="TreeGrafter"/>
</dbReference>
<dbReference type="Gene3D" id="3.40.50.2300">
    <property type="match status" value="1"/>
</dbReference>
<keyword evidence="2 8" id="KW-0597">Phosphoprotein</keyword>
<dbReference type="CDD" id="cd00383">
    <property type="entry name" value="trans_reg_C"/>
    <property type="match status" value="1"/>
</dbReference>
<dbReference type="InterPro" id="IPR039420">
    <property type="entry name" value="WalR-like"/>
</dbReference>
<evidence type="ECO:0000256" key="4">
    <source>
        <dbReference type="ARBA" id="ARBA00023015"/>
    </source>
</evidence>
<keyword evidence="4" id="KW-0805">Transcription regulation</keyword>
<evidence type="ECO:0000313" key="13">
    <source>
        <dbReference type="Proteomes" id="UP000824056"/>
    </source>
</evidence>
<reference evidence="12" key="1">
    <citation type="journal article" date="2021" name="PeerJ">
        <title>Extensive microbial diversity within the chicken gut microbiome revealed by metagenomics and culture.</title>
        <authorList>
            <person name="Gilroy R."/>
            <person name="Ravi A."/>
            <person name="Getino M."/>
            <person name="Pursley I."/>
            <person name="Horton D.L."/>
            <person name="Alikhan N.F."/>
            <person name="Baker D."/>
            <person name="Gharbi K."/>
            <person name="Hall N."/>
            <person name="Watson M."/>
            <person name="Adriaenssens E.M."/>
            <person name="Foster-Nyarko E."/>
            <person name="Jarju S."/>
            <person name="Secka A."/>
            <person name="Antonio M."/>
            <person name="Oren A."/>
            <person name="Chaudhuri R.R."/>
            <person name="La Ragione R."/>
            <person name="Hildebrand F."/>
            <person name="Pallen M.J."/>
        </authorList>
    </citation>
    <scope>NUCLEOTIDE SEQUENCE</scope>
    <source>
        <strain evidence="12">1068</strain>
    </source>
</reference>
<evidence type="ECO:0000256" key="2">
    <source>
        <dbReference type="ARBA" id="ARBA00022553"/>
    </source>
</evidence>
<dbReference type="SUPFAM" id="SSF52172">
    <property type="entry name" value="CheY-like"/>
    <property type="match status" value="1"/>
</dbReference>
<evidence type="ECO:0000259" key="10">
    <source>
        <dbReference type="PROSITE" id="PS50110"/>
    </source>
</evidence>
<dbReference type="FunFam" id="3.40.50.2300:FF:000001">
    <property type="entry name" value="DNA-binding response regulator PhoB"/>
    <property type="match status" value="1"/>
</dbReference>
<proteinExistence type="predicted"/>
<dbReference type="PANTHER" id="PTHR48111:SF2">
    <property type="entry name" value="RESPONSE REGULATOR SAER"/>
    <property type="match status" value="1"/>
</dbReference>
<dbReference type="FunFam" id="1.10.10.10:FF:000018">
    <property type="entry name" value="DNA-binding response regulator ResD"/>
    <property type="match status" value="1"/>
</dbReference>
<evidence type="ECO:0000256" key="9">
    <source>
        <dbReference type="PROSITE-ProRule" id="PRU01091"/>
    </source>
</evidence>
<keyword evidence="3" id="KW-0902">Two-component regulatory system</keyword>
<reference evidence="12" key="2">
    <citation type="submission" date="2021-04" db="EMBL/GenBank/DDBJ databases">
        <authorList>
            <person name="Gilroy R."/>
        </authorList>
    </citation>
    <scope>NUCLEOTIDE SEQUENCE</scope>
    <source>
        <strain evidence="12">1068</strain>
    </source>
</reference>
<dbReference type="Pfam" id="PF00072">
    <property type="entry name" value="Response_reg"/>
    <property type="match status" value="1"/>
</dbReference>
<evidence type="ECO:0000256" key="6">
    <source>
        <dbReference type="ARBA" id="ARBA00023163"/>
    </source>
</evidence>
<dbReference type="InterPro" id="IPR001867">
    <property type="entry name" value="OmpR/PhoB-type_DNA-bd"/>
</dbReference>
<comment type="function">
    <text evidence="7">May play the central regulatory role in sporulation. It may be an element of the effector pathway responsible for the activation of sporulation genes in response to nutritional stress. Spo0A may act in concert with spo0H (a sigma factor) to control the expression of some genes that are critical to the sporulation process.</text>
</comment>
<dbReference type="GO" id="GO:0032993">
    <property type="term" value="C:protein-DNA complex"/>
    <property type="evidence" value="ECO:0007669"/>
    <property type="project" value="TreeGrafter"/>
</dbReference>
<evidence type="ECO:0000256" key="1">
    <source>
        <dbReference type="ARBA" id="ARBA00018672"/>
    </source>
</evidence>
<keyword evidence="6" id="KW-0804">Transcription</keyword>
<name>A0A9D2JS47_9FIRM</name>
<feature type="modified residue" description="4-aspartylphosphate" evidence="8">
    <location>
        <position position="53"/>
    </location>
</feature>
<dbReference type="GO" id="GO:0006355">
    <property type="term" value="P:regulation of DNA-templated transcription"/>
    <property type="evidence" value="ECO:0007669"/>
    <property type="project" value="InterPro"/>
</dbReference>
<dbReference type="Gene3D" id="6.10.250.690">
    <property type="match status" value="1"/>
</dbReference>
<dbReference type="CDD" id="cd17574">
    <property type="entry name" value="REC_OmpR"/>
    <property type="match status" value="1"/>
</dbReference>
<dbReference type="Proteomes" id="UP000824056">
    <property type="component" value="Unassembled WGS sequence"/>
</dbReference>
<evidence type="ECO:0000259" key="11">
    <source>
        <dbReference type="PROSITE" id="PS51755"/>
    </source>
</evidence>
<evidence type="ECO:0000256" key="7">
    <source>
        <dbReference type="ARBA" id="ARBA00024867"/>
    </source>
</evidence>
<dbReference type="AlphaFoldDB" id="A0A9D2JS47"/>
<dbReference type="PANTHER" id="PTHR48111">
    <property type="entry name" value="REGULATOR OF RPOS"/>
    <property type="match status" value="1"/>
</dbReference>
<dbReference type="SMART" id="SM00862">
    <property type="entry name" value="Trans_reg_C"/>
    <property type="match status" value="1"/>
</dbReference>
<dbReference type="Gene3D" id="1.10.10.10">
    <property type="entry name" value="Winged helix-like DNA-binding domain superfamily/Winged helix DNA-binding domain"/>
    <property type="match status" value="1"/>
</dbReference>
<gene>
    <name evidence="12" type="ORF">H9809_02175</name>
</gene>
<sequence>MGYKLLLVDDEEGILLLLKDYFGIQGYEILTAGTGEQAVELALGEKPELILLDINLPDMDGLEVCRRIREQVECPILFLTAKIEEQDRINGLLMGGDDYILKPFSIEELGARVIAHLRREDRGRKRNGYEGEDKRKEIGEERRKARGKEREGWFGRREESRGLRISYSQREVWFEEKNIRLTKTEFDILELLSMNPGQVFGKEQIYEKVRGFEAEGDSSIVMEHIRRIRNKIGACTEKEYIMTVWGVGYKWIG</sequence>